<proteinExistence type="predicted"/>
<dbReference type="EMBL" id="JJQU01000055">
    <property type="protein sequence ID" value="KKH88774.1"/>
    <property type="molecule type" value="Genomic_DNA"/>
</dbReference>
<dbReference type="PANTHER" id="PTHR34301">
    <property type="entry name" value="DNA-BINDING PROTEIN-RELATED"/>
    <property type="match status" value="1"/>
</dbReference>
<dbReference type="PATRIC" id="fig|2209.56.peg.2646"/>
<dbReference type="InterPro" id="IPR011579">
    <property type="entry name" value="ATPase_dom"/>
</dbReference>
<protein>
    <recommendedName>
        <fullName evidence="1">ATPase domain-containing protein</fullName>
    </recommendedName>
</protein>
<dbReference type="EMBL" id="JJOS01000116">
    <property type="protein sequence ID" value="KKF99471.1"/>
    <property type="molecule type" value="Genomic_DNA"/>
</dbReference>
<dbReference type="Proteomes" id="UP000034152">
    <property type="component" value="Unassembled WGS sequence"/>
</dbReference>
<reference evidence="4 5" key="1">
    <citation type="journal article" date="2015" name="ISME J.">
        <title>Genomic and phenotypic differentiation among Methanosarcina mazei populations from Columbia River sediment.</title>
        <authorList>
            <person name="Youngblut N.D."/>
            <person name="Wirth J.S."/>
            <person name="Henriksen J.R."/>
            <person name="Smith M."/>
            <person name="Simon H."/>
            <person name="Metcalf W.W."/>
            <person name="Whitaker R.J."/>
        </authorList>
    </citation>
    <scope>NUCLEOTIDE SEQUENCE [LARGE SCALE GENOMIC DNA]</scope>
    <source>
        <strain evidence="3 4">1.H.M.2.1</strain>
        <strain evidence="2 5">2.F.A.2.4</strain>
    </source>
</reference>
<evidence type="ECO:0000313" key="2">
    <source>
        <dbReference type="EMBL" id="KKF99471.1"/>
    </source>
</evidence>
<dbReference type="SUPFAM" id="SSF52540">
    <property type="entry name" value="P-loop containing nucleoside triphosphate hydrolases"/>
    <property type="match status" value="1"/>
</dbReference>
<sequence length="386" mass="44471">MVGGEVEPPYFIGREREIKKLKLDILGQAQNNVIIGPRRIGKTSLLGNLKAAVEKEVLFVPVNCREMTGLADFFGVTAQALVEAYEEKHRIRGLARKFSGIFRDKITTAYGALAEIGGSIEHVGKVYLRFRDNELEGEDLIVETFEFIESFSHEKKEPVLIAFDEFQELSRFNGSIFNTLKSRMDRHPEVRYIFSGSSISLLHEIFLKPDSPLYLMSARTELKPINEDDVKKYIRSRLATKQIEISEQALEKIHELTGGFPFYFQKLGFLLYQDAFLEEKNRISSEDVDLAFSSMLDEFDSEYEARYMEKFSEQQKKVLKYLSAEKQRRLSQIAQDMDTPASSLTTSMRDLYSTMTVNKPEEGLYEITDNVFRLWIKRNILGQVPE</sequence>
<dbReference type="InterPro" id="IPR027417">
    <property type="entry name" value="P-loop_NTPase"/>
</dbReference>
<evidence type="ECO:0000313" key="3">
    <source>
        <dbReference type="EMBL" id="KKH88774.1"/>
    </source>
</evidence>
<gene>
    <name evidence="2" type="ORF">DU47_00465</name>
    <name evidence="3" type="ORF">DU80_12300</name>
</gene>
<name>A0A0F8B9R0_METMZ</name>
<evidence type="ECO:0000259" key="1">
    <source>
        <dbReference type="Pfam" id="PF01637"/>
    </source>
</evidence>
<dbReference type="PANTHER" id="PTHR34301:SF8">
    <property type="entry name" value="ATPASE DOMAIN-CONTAINING PROTEIN"/>
    <property type="match status" value="1"/>
</dbReference>
<dbReference type="Pfam" id="PF01637">
    <property type="entry name" value="ATPase_2"/>
    <property type="match status" value="1"/>
</dbReference>
<accession>A0A0F8B9R0</accession>
<evidence type="ECO:0000313" key="4">
    <source>
        <dbReference type="Proteomes" id="UP000034152"/>
    </source>
</evidence>
<evidence type="ECO:0000313" key="5">
    <source>
        <dbReference type="Proteomes" id="UP000034578"/>
    </source>
</evidence>
<dbReference type="Gene3D" id="3.40.50.300">
    <property type="entry name" value="P-loop containing nucleotide triphosphate hydrolases"/>
    <property type="match status" value="1"/>
</dbReference>
<dbReference type="AlphaFoldDB" id="A0A0F8B9R0"/>
<comment type="caution">
    <text evidence="2">The sequence shown here is derived from an EMBL/GenBank/DDBJ whole genome shotgun (WGS) entry which is preliminary data.</text>
</comment>
<organism evidence="2 5">
    <name type="scientific">Methanosarcina mazei</name>
    <name type="common">Methanosarcina frisia</name>
    <dbReference type="NCBI Taxonomy" id="2209"/>
    <lineage>
        <taxon>Archaea</taxon>
        <taxon>Methanobacteriati</taxon>
        <taxon>Methanobacteriota</taxon>
        <taxon>Stenosarchaea group</taxon>
        <taxon>Methanomicrobia</taxon>
        <taxon>Methanosarcinales</taxon>
        <taxon>Methanosarcinaceae</taxon>
        <taxon>Methanosarcina</taxon>
    </lineage>
</organism>
<feature type="domain" description="ATPase" evidence="1">
    <location>
        <begin position="11"/>
        <end position="266"/>
    </location>
</feature>
<dbReference type="Proteomes" id="UP000034578">
    <property type="component" value="Unassembled WGS sequence"/>
</dbReference>
<keyword evidence="5" id="KW-1185">Reference proteome</keyword>